<dbReference type="GO" id="GO:0004725">
    <property type="term" value="F:protein tyrosine phosphatase activity"/>
    <property type="evidence" value="ECO:0007669"/>
    <property type="project" value="UniProtKB-EC"/>
</dbReference>
<dbReference type="AlphaFoldDB" id="A0A5B9MFK6"/>
<dbReference type="PANTHER" id="PTHR11717:SF31">
    <property type="entry name" value="LOW MOLECULAR WEIGHT PROTEIN-TYROSINE-PHOSPHATASE ETP-RELATED"/>
    <property type="match status" value="1"/>
</dbReference>
<feature type="active site" description="Nucleophile" evidence="6">
    <location>
        <position position="430"/>
    </location>
</feature>
<dbReference type="EMBL" id="CP036264">
    <property type="protein sequence ID" value="QEF99623.1"/>
    <property type="molecule type" value="Genomic_DNA"/>
</dbReference>
<protein>
    <recommendedName>
        <fullName evidence="2">protein-tyrosine-phosphatase</fullName>
        <ecNumber evidence="2">3.1.3.48</ecNumber>
    </recommendedName>
</protein>
<dbReference type="PROSITE" id="PS50975">
    <property type="entry name" value="ATP_GRASP"/>
    <property type="match status" value="1"/>
</dbReference>
<dbReference type="SMART" id="SM00226">
    <property type="entry name" value="LMWPc"/>
    <property type="match status" value="1"/>
</dbReference>
<keyword evidence="3 9" id="KW-0378">Hydrolase</keyword>
<feature type="active site" evidence="6">
    <location>
        <position position="436"/>
    </location>
</feature>
<name>A0A5B9MFK6_9BACT</name>
<keyword evidence="7" id="KW-0547">Nucleotide-binding</keyword>
<evidence type="ECO:0000256" key="4">
    <source>
        <dbReference type="ARBA" id="ARBA00022912"/>
    </source>
</evidence>
<gene>
    <name evidence="9" type="primary">etp</name>
    <name evidence="9" type="ORF">Mal15_36890</name>
</gene>
<dbReference type="KEGG" id="smam:Mal15_36890"/>
<dbReference type="GO" id="GO:0005524">
    <property type="term" value="F:ATP binding"/>
    <property type="evidence" value="ECO:0007669"/>
    <property type="project" value="UniProtKB-UniRule"/>
</dbReference>
<dbReference type="InterPro" id="IPR036196">
    <property type="entry name" value="Ptyr_pPase_sf"/>
</dbReference>
<dbReference type="InterPro" id="IPR017867">
    <property type="entry name" value="Tyr_phospatase_low_mol_wt"/>
</dbReference>
<dbReference type="PRINTS" id="PR00719">
    <property type="entry name" value="LMWPTPASE"/>
</dbReference>
<dbReference type="Pfam" id="PF01451">
    <property type="entry name" value="LMWPc"/>
    <property type="match status" value="1"/>
</dbReference>
<accession>A0A5B9MFK6</accession>
<dbReference type="Proteomes" id="UP000321353">
    <property type="component" value="Chromosome"/>
</dbReference>
<evidence type="ECO:0000256" key="2">
    <source>
        <dbReference type="ARBA" id="ARBA00013064"/>
    </source>
</evidence>
<dbReference type="EC" id="3.1.3.48" evidence="2"/>
<feature type="active site" description="Proton donor" evidence="6">
    <location>
        <position position="539"/>
    </location>
</feature>
<dbReference type="InterPro" id="IPR050438">
    <property type="entry name" value="LMW_PTPase"/>
</dbReference>
<evidence type="ECO:0000256" key="6">
    <source>
        <dbReference type="PIRSR" id="PIRSR617867-1"/>
    </source>
</evidence>
<dbReference type="InterPro" id="IPR023485">
    <property type="entry name" value="Ptyr_pPase"/>
</dbReference>
<evidence type="ECO:0000313" key="10">
    <source>
        <dbReference type="Proteomes" id="UP000321353"/>
    </source>
</evidence>
<evidence type="ECO:0000256" key="1">
    <source>
        <dbReference type="ARBA" id="ARBA00011063"/>
    </source>
</evidence>
<dbReference type="Gene3D" id="3.30.470.20">
    <property type="entry name" value="ATP-grasp fold, B domain"/>
    <property type="match status" value="1"/>
</dbReference>
<organism evidence="9 10">
    <name type="scientific">Stieleria maiorica</name>
    <dbReference type="NCBI Taxonomy" id="2795974"/>
    <lineage>
        <taxon>Bacteria</taxon>
        <taxon>Pseudomonadati</taxon>
        <taxon>Planctomycetota</taxon>
        <taxon>Planctomycetia</taxon>
        <taxon>Pirellulales</taxon>
        <taxon>Pirellulaceae</taxon>
        <taxon>Stieleria</taxon>
    </lineage>
</organism>
<comment type="similarity">
    <text evidence="1">Belongs to the low molecular weight phosphotyrosine protein phosphatase family.</text>
</comment>
<dbReference type="PANTHER" id="PTHR11717">
    <property type="entry name" value="LOW MOLECULAR WEIGHT PROTEIN TYROSINE PHOSPHATASE"/>
    <property type="match status" value="1"/>
</dbReference>
<dbReference type="InterPro" id="IPR011761">
    <property type="entry name" value="ATP-grasp"/>
</dbReference>
<dbReference type="Gene3D" id="3.40.50.20">
    <property type="match status" value="1"/>
</dbReference>
<dbReference type="SUPFAM" id="SSF56059">
    <property type="entry name" value="Glutathione synthetase ATP-binding domain-like"/>
    <property type="match status" value="1"/>
</dbReference>
<keyword evidence="10" id="KW-1185">Reference proteome</keyword>
<sequence>MTEDRPKALVLGSDTRSFLSTIRSLGRRGVEVHVAWCARDSVSVRSKYVHSVHSPLRPPSGGWVEEFEALLQREQFDLVIPCNDPSILPLHQERQRFSDHRIYLIDEGIFDTVMDKAEVNRIASAAGLRLPREAAIRGKEDFDALNQITPPYVLKPTQSYVSSNLGQKNHVAILPEKQSAVAAIDRMLRSTPVAVQEYFEGVGVGVEFIARDGRVLSAFQHQRLHEPPGGGGSSYRKSCKLDPELAEATEALVGALGYTGIGMAEFKYNPTSRDWIFVELNSRFWGSLPLAVNCGADFPAYLFDMLCNGREDFPRDCRENQTCRNWLLDLKWLQKTASANGTSLRRHAALAWQLICELRYPMTLRESSDTFNWDDPQPAIRELTDSAGAIPRRIRRKLSKKALQVPALRRRARRHLLGRISAAQHVLFVCKGNICRSPFAQRYALTKLRHVRHIRSSGYYPKQSRPSPENAQTAASQFGVDLGDHRSSVLSQEMVDDADLILVFDEENRDEIGSRYPRAKAKTYLLGTLLDDADAVITDPYGGSVEGFHSIYTKITRALDGVPN</sequence>
<comment type="catalytic activity">
    <reaction evidence="5">
        <text>O-phospho-L-tyrosyl-[protein] + H2O = L-tyrosyl-[protein] + phosphate</text>
        <dbReference type="Rhea" id="RHEA:10684"/>
        <dbReference type="Rhea" id="RHEA-COMP:10136"/>
        <dbReference type="Rhea" id="RHEA-COMP:20101"/>
        <dbReference type="ChEBI" id="CHEBI:15377"/>
        <dbReference type="ChEBI" id="CHEBI:43474"/>
        <dbReference type="ChEBI" id="CHEBI:46858"/>
        <dbReference type="ChEBI" id="CHEBI:61978"/>
        <dbReference type="EC" id="3.1.3.48"/>
    </reaction>
</comment>
<keyword evidence="4" id="KW-0904">Protein phosphatase</keyword>
<keyword evidence="7" id="KW-0067">ATP-binding</keyword>
<feature type="domain" description="ATP-grasp" evidence="8">
    <location>
        <begin position="120"/>
        <end position="307"/>
    </location>
</feature>
<evidence type="ECO:0000256" key="7">
    <source>
        <dbReference type="PROSITE-ProRule" id="PRU00409"/>
    </source>
</evidence>
<proteinExistence type="inferred from homology"/>
<dbReference type="RefSeq" id="WP_147868989.1">
    <property type="nucleotide sequence ID" value="NZ_CP036264.1"/>
</dbReference>
<dbReference type="GO" id="GO:0046872">
    <property type="term" value="F:metal ion binding"/>
    <property type="evidence" value="ECO:0007669"/>
    <property type="project" value="InterPro"/>
</dbReference>
<dbReference type="Gene3D" id="3.40.50.2300">
    <property type="match status" value="1"/>
</dbReference>
<evidence type="ECO:0000256" key="5">
    <source>
        <dbReference type="ARBA" id="ARBA00051722"/>
    </source>
</evidence>
<evidence type="ECO:0000313" key="9">
    <source>
        <dbReference type="EMBL" id="QEF99623.1"/>
    </source>
</evidence>
<reference evidence="9 10" key="1">
    <citation type="submission" date="2019-02" db="EMBL/GenBank/DDBJ databases">
        <title>Planctomycetal bacteria perform biofilm scaping via a novel small molecule.</title>
        <authorList>
            <person name="Jeske O."/>
            <person name="Boedeker C."/>
            <person name="Wiegand S."/>
            <person name="Breitling P."/>
            <person name="Kallscheuer N."/>
            <person name="Jogler M."/>
            <person name="Rohde M."/>
            <person name="Petersen J."/>
            <person name="Medema M.H."/>
            <person name="Surup F."/>
            <person name="Jogler C."/>
        </authorList>
    </citation>
    <scope>NUCLEOTIDE SEQUENCE [LARGE SCALE GENOMIC DNA]</scope>
    <source>
        <strain evidence="9 10">Mal15</strain>
    </source>
</reference>
<evidence type="ECO:0000259" key="8">
    <source>
        <dbReference type="PROSITE" id="PS50975"/>
    </source>
</evidence>
<dbReference type="SUPFAM" id="SSF52788">
    <property type="entry name" value="Phosphotyrosine protein phosphatases I"/>
    <property type="match status" value="1"/>
</dbReference>
<evidence type="ECO:0000256" key="3">
    <source>
        <dbReference type="ARBA" id="ARBA00022801"/>
    </source>
</evidence>